<evidence type="ECO:0000313" key="2">
    <source>
        <dbReference type="EMBL" id="CTR07730.1"/>
    </source>
</evidence>
<evidence type="ECO:0000313" key="3">
    <source>
        <dbReference type="Proteomes" id="UP000199069"/>
    </source>
</evidence>
<dbReference type="EMBL" id="CWKI01000006">
    <property type="protein sequence ID" value="CTR07730.1"/>
    <property type="molecule type" value="Genomic_DNA"/>
</dbReference>
<sequence length="504" mass="54566">MSTTLFTNARLVGRGDETYSVLVRGGRIAFIEASGSASPPPDAKVHDLAGSSFVAPSLIDAHTHFPTWAMAAKRIDFYTAKSAAEVLDRVRAWLPEQPDDGLFVVGQRMRVGEWPDVADMNRLALDSLETVRPLVLFFAGFHSLCANSAALKRIGFEPEGHSGVLEEADCFGAWTKIGQIPPAVLDVAVDLAARNAAAMGITEILDLEMDFNIDHWTRRVQKGTDVLRVRCGLYEQHLPSAIAAGYKTGDVLPNTQGLVTVGPHKIITDGSLGSRTACCHDPYPNEPENFGHFEYEPKTLKSMMEKAIDAGFALAVHAIGDKANQLTLQTFASLSKPALPGSSIEHAQLLTFSDIPLFTGLGLIASIQPAHMVDDRELCSQFWPGREHRAYAFKTLADAGVTLKLGSDAPVAKVDPWDALAVAIFRTAAGEEDLPSSAWHPEQCLTPSEAWRAVTSNGKISLEVGDRADVVVLPMDPLKADAKELRSMQVMGTMLGGRWTHFAM</sequence>
<name>A0A0K3CGQ6_RHOTO</name>
<protein>
    <submittedName>
        <fullName evidence="2">BY PROTMAP: gi|472583088|gb|EMS20742.1| amidohydrolase 3 [Rhodosporidium toruloides NP11] gi|647397309|emb|CDR40283.1| RHTO0S05e00628g1_1 [Rhodosporidium toruloides]</fullName>
    </submittedName>
</protein>
<dbReference type="SUPFAM" id="SSF51338">
    <property type="entry name" value="Composite domain of metallo-dependent hydrolases"/>
    <property type="match status" value="1"/>
</dbReference>
<dbReference type="Pfam" id="PF07969">
    <property type="entry name" value="Amidohydro_3"/>
    <property type="match status" value="1"/>
</dbReference>
<dbReference type="Gene3D" id="2.30.40.10">
    <property type="entry name" value="Urease, subunit C, domain 1"/>
    <property type="match status" value="1"/>
</dbReference>
<dbReference type="Gene3D" id="3.20.20.140">
    <property type="entry name" value="Metal-dependent hydrolases"/>
    <property type="match status" value="1"/>
</dbReference>
<gene>
    <name evidence="2" type="primary">FGENESH: predicted gene_6.513</name>
    <name evidence="2" type="ORF">BN2166_0035910</name>
</gene>
<evidence type="ECO:0000259" key="1">
    <source>
        <dbReference type="Pfam" id="PF07969"/>
    </source>
</evidence>
<accession>A0A0K3CGQ6</accession>
<proteinExistence type="predicted"/>
<reference evidence="2 3" key="1">
    <citation type="submission" date="2015-07" db="EMBL/GenBank/DDBJ databases">
        <authorList>
            <person name="Cajimat M.N.B."/>
            <person name="Milazzo M.L."/>
            <person name="Fulhorst C.F."/>
        </authorList>
    </citation>
    <scope>NUCLEOTIDE SEQUENCE [LARGE SCALE GENOMIC DNA]</scope>
    <source>
        <strain evidence="2">Single colony</strain>
    </source>
</reference>
<dbReference type="PANTHER" id="PTHR22642:SF2">
    <property type="entry name" value="PROTEIN LONG AFTER FAR-RED 3"/>
    <property type="match status" value="1"/>
</dbReference>
<dbReference type="InterPro" id="IPR011059">
    <property type="entry name" value="Metal-dep_hydrolase_composite"/>
</dbReference>
<keyword evidence="2" id="KW-0378">Hydrolase</keyword>
<dbReference type="InterPro" id="IPR032466">
    <property type="entry name" value="Metal_Hydrolase"/>
</dbReference>
<dbReference type="InterPro" id="IPR013108">
    <property type="entry name" value="Amidohydro_3"/>
</dbReference>
<dbReference type="Proteomes" id="UP000199069">
    <property type="component" value="Unassembled WGS sequence"/>
</dbReference>
<dbReference type="STRING" id="5286.A0A0K3CGQ6"/>
<dbReference type="PANTHER" id="PTHR22642">
    <property type="entry name" value="IMIDAZOLONEPROPIONASE"/>
    <property type="match status" value="1"/>
</dbReference>
<keyword evidence="3" id="KW-1185">Reference proteome</keyword>
<dbReference type="GO" id="GO:0016810">
    <property type="term" value="F:hydrolase activity, acting on carbon-nitrogen (but not peptide) bonds"/>
    <property type="evidence" value="ECO:0007669"/>
    <property type="project" value="InterPro"/>
</dbReference>
<dbReference type="OMA" id="RWWFDHA"/>
<dbReference type="SUPFAM" id="SSF51556">
    <property type="entry name" value="Metallo-dependent hydrolases"/>
    <property type="match status" value="1"/>
</dbReference>
<feature type="domain" description="Amidohydrolase 3" evidence="1">
    <location>
        <begin position="46"/>
        <end position="499"/>
    </location>
</feature>
<organism evidence="2 3">
    <name type="scientific">Rhodotorula toruloides</name>
    <name type="common">Yeast</name>
    <name type="synonym">Rhodosporidium toruloides</name>
    <dbReference type="NCBI Taxonomy" id="5286"/>
    <lineage>
        <taxon>Eukaryota</taxon>
        <taxon>Fungi</taxon>
        <taxon>Dikarya</taxon>
        <taxon>Basidiomycota</taxon>
        <taxon>Pucciniomycotina</taxon>
        <taxon>Microbotryomycetes</taxon>
        <taxon>Sporidiobolales</taxon>
        <taxon>Sporidiobolaceae</taxon>
        <taxon>Rhodotorula</taxon>
    </lineage>
</organism>
<dbReference type="AlphaFoldDB" id="A0A0K3CGQ6"/>
<dbReference type="Gene3D" id="3.10.310.70">
    <property type="match status" value="1"/>
</dbReference>